<protein>
    <recommendedName>
        <fullName evidence="8 10">Protein GrpE</fullName>
    </recommendedName>
    <alternativeName>
        <fullName evidence="9 10">HSP-70 cofactor</fullName>
    </alternativeName>
</protein>
<dbReference type="PROSITE" id="PS01071">
    <property type="entry name" value="GRPE"/>
    <property type="match status" value="1"/>
</dbReference>
<dbReference type="GO" id="GO:0006457">
    <property type="term" value="P:protein folding"/>
    <property type="evidence" value="ECO:0007669"/>
    <property type="project" value="InterPro"/>
</dbReference>
<evidence type="ECO:0000313" key="16">
    <source>
        <dbReference type="Proteomes" id="UP000298111"/>
    </source>
</evidence>
<evidence type="ECO:0000256" key="4">
    <source>
        <dbReference type="ARBA" id="ARBA00022490"/>
    </source>
</evidence>
<dbReference type="InterPro" id="IPR009012">
    <property type="entry name" value="GrpE_head"/>
</dbReference>
<dbReference type="GO" id="GO:0000774">
    <property type="term" value="F:adenyl-nucleotide exchange factor activity"/>
    <property type="evidence" value="ECO:0007669"/>
    <property type="project" value="InterPro"/>
</dbReference>
<dbReference type="AlphaFoldDB" id="A0A8H1L9V7"/>
<dbReference type="SUPFAM" id="SSF51064">
    <property type="entry name" value="Head domain of nucleotide exchange factor GrpE"/>
    <property type="match status" value="1"/>
</dbReference>
<feature type="compositionally biased region" description="Low complexity" evidence="14">
    <location>
        <begin position="61"/>
        <end position="73"/>
    </location>
</feature>
<evidence type="ECO:0000256" key="5">
    <source>
        <dbReference type="ARBA" id="ARBA00023016"/>
    </source>
</evidence>
<evidence type="ECO:0000256" key="6">
    <source>
        <dbReference type="ARBA" id="ARBA00023186"/>
    </source>
</evidence>
<dbReference type="PANTHER" id="PTHR21237">
    <property type="entry name" value="GRPE PROTEIN"/>
    <property type="match status" value="1"/>
</dbReference>
<keyword evidence="6 10" id="KW-0143">Chaperone</keyword>
<accession>A0A8H1L9V7</accession>
<dbReference type="EMBL" id="RCIY01000065">
    <property type="protein sequence ID" value="TGG81598.1"/>
    <property type="molecule type" value="Genomic_DNA"/>
</dbReference>
<dbReference type="Pfam" id="PF01025">
    <property type="entry name" value="GrpE"/>
    <property type="match status" value="1"/>
</dbReference>
<evidence type="ECO:0000256" key="8">
    <source>
        <dbReference type="ARBA" id="ARBA00072274"/>
    </source>
</evidence>
<comment type="subunit">
    <text evidence="3 10">Homodimer.</text>
</comment>
<evidence type="ECO:0000256" key="1">
    <source>
        <dbReference type="ARBA" id="ARBA00004496"/>
    </source>
</evidence>
<feature type="region of interest" description="Disordered" evidence="14">
    <location>
        <begin position="212"/>
        <end position="244"/>
    </location>
</feature>
<dbReference type="HAMAP" id="MF_01151">
    <property type="entry name" value="GrpE"/>
    <property type="match status" value="1"/>
</dbReference>
<dbReference type="Proteomes" id="UP000298111">
    <property type="component" value="Unassembled WGS sequence"/>
</dbReference>
<sequence>MTEETAGFDKKPDVPADVGEQAAAGQAASDKEAAPGSPAAGDAQAPESTEGDVSAQDMAETEGAAQEQGEASGKGTGDELEAARAALNERTQDLQRLQAEFQNYRRRVERDRAAVKEIAVANLLTELLPVLDDIGRARDHGELVGGFKSVAESLETVVAKMGLMQFGKEGEPFDPTVHEALMHSYSPDVTETTCVQILQPGYRIGERTIRPARVGVAEPQPGAKGEGASEAQAAEEENGGPDEG</sequence>
<dbReference type="PANTHER" id="PTHR21237:SF23">
    <property type="entry name" value="GRPE PROTEIN HOMOLOG, MITOCHONDRIAL"/>
    <property type="match status" value="1"/>
</dbReference>
<keyword evidence="13" id="KW-0175">Coiled coil</keyword>
<proteinExistence type="inferred from homology"/>
<feature type="compositionally biased region" description="Low complexity" evidence="14">
    <location>
        <begin position="222"/>
        <end position="232"/>
    </location>
</feature>
<dbReference type="FunFam" id="2.30.22.10:FF:000001">
    <property type="entry name" value="Protein GrpE"/>
    <property type="match status" value="1"/>
</dbReference>
<dbReference type="GO" id="GO:0042803">
    <property type="term" value="F:protein homodimerization activity"/>
    <property type="evidence" value="ECO:0007669"/>
    <property type="project" value="InterPro"/>
</dbReference>
<dbReference type="RefSeq" id="WP_016471922.1">
    <property type="nucleotide sequence ID" value="NZ_BBQG01000007.1"/>
</dbReference>
<comment type="function">
    <text evidence="7 10 11">Participates actively in the response to hyperosmotic and heat shock by preventing the aggregation of stress-denatured proteins, in association with DnaK and GrpE. It is the nucleotide exchange factor for DnaK and may function as a thermosensor. Unfolded proteins bind initially to DnaJ; upon interaction with the DnaJ-bound protein, DnaK hydrolyzes its bound ATP, resulting in the formation of a stable complex. GrpE releases ADP from DnaK; ATP binding to DnaK triggers the release of the substrate protein, thus completing the reaction cycle. Several rounds of ATP-dependent interactions between DnaJ, DnaK and GrpE are required for fully efficient folding.</text>
</comment>
<evidence type="ECO:0000256" key="2">
    <source>
        <dbReference type="ARBA" id="ARBA00009054"/>
    </source>
</evidence>
<name>A0A8H1L9V7_9ACTN</name>
<evidence type="ECO:0000256" key="10">
    <source>
        <dbReference type="HAMAP-Rule" id="MF_01151"/>
    </source>
</evidence>
<evidence type="ECO:0000256" key="12">
    <source>
        <dbReference type="RuleBase" id="RU004478"/>
    </source>
</evidence>
<reference evidence="15 16" key="1">
    <citation type="submission" date="2018-10" db="EMBL/GenBank/DDBJ databases">
        <title>Isolation of pseudouridimycin from Streptomyces albus DSM 40763.</title>
        <authorList>
            <person name="Rosenqvist P."/>
            <person name="Metsae-Ketelae M."/>
            <person name="Virta P."/>
        </authorList>
    </citation>
    <scope>NUCLEOTIDE SEQUENCE [LARGE SCALE GENOMIC DNA]</scope>
    <source>
        <strain evidence="15 16">DSM 40763</strain>
    </source>
</reference>
<feature type="region of interest" description="Disordered" evidence="14">
    <location>
        <begin position="1"/>
        <end position="77"/>
    </location>
</feature>
<evidence type="ECO:0000256" key="13">
    <source>
        <dbReference type="SAM" id="Coils"/>
    </source>
</evidence>
<evidence type="ECO:0000256" key="9">
    <source>
        <dbReference type="ARBA" id="ARBA00076414"/>
    </source>
</evidence>
<organism evidence="15 16">
    <name type="scientific">Streptomyces albus</name>
    <dbReference type="NCBI Taxonomy" id="1888"/>
    <lineage>
        <taxon>Bacteria</taxon>
        <taxon>Bacillati</taxon>
        <taxon>Actinomycetota</taxon>
        <taxon>Actinomycetes</taxon>
        <taxon>Kitasatosporales</taxon>
        <taxon>Streptomycetaceae</taxon>
        <taxon>Streptomyces</taxon>
    </lineage>
</organism>
<dbReference type="SUPFAM" id="SSF58014">
    <property type="entry name" value="Coiled-coil domain of nucleotide exchange factor GrpE"/>
    <property type="match status" value="1"/>
</dbReference>
<dbReference type="FunFam" id="3.90.20.20:FF:000010">
    <property type="entry name" value="Protein GrpE"/>
    <property type="match status" value="1"/>
</dbReference>
<dbReference type="PRINTS" id="PR00773">
    <property type="entry name" value="GRPEPROTEIN"/>
</dbReference>
<keyword evidence="4 10" id="KW-0963">Cytoplasm</keyword>
<comment type="caution">
    <text evidence="15">The sequence shown here is derived from an EMBL/GenBank/DDBJ whole genome shotgun (WGS) entry which is preliminary data.</text>
</comment>
<dbReference type="Gene3D" id="2.30.22.10">
    <property type="entry name" value="Head domain of nucleotide exchange factor GrpE"/>
    <property type="match status" value="1"/>
</dbReference>
<dbReference type="InterPro" id="IPR013805">
    <property type="entry name" value="GrpE_CC"/>
</dbReference>
<evidence type="ECO:0000256" key="3">
    <source>
        <dbReference type="ARBA" id="ARBA00011738"/>
    </source>
</evidence>
<evidence type="ECO:0000313" key="15">
    <source>
        <dbReference type="EMBL" id="TGG81598.1"/>
    </source>
</evidence>
<keyword evidence="5 10" id="KW-0346">Stress response</keyword>
<dbReference type="GO" id="GO:0005737">
    <property type="term" value="C:cytoplasm"/>
    <property type="evidence" value="ECO:0007669"/>
    <property type="project" value="UniProtKB-SubCell"/>
</dbReference>
<dbReference type="GO" id="GO:0051087">
    <property type="term" value="F:protein-folding chaperone binding"/>
    <property type="evidence" value="ECO:0007669"/>
    <property type="project" value="InterPro"/>
</dbReference>
<evidence type="ECO:0000256" key="11">
    <source>
        <dbReference type="RuleBase" id="RU000639"/>
    </source>
</evidence>
<gene>
    <name evidence="10 15" type="primary">grpE</name>
    <name evidence="15" type="ORF">D8771_19565</name>
</gene>
<evidence type="ECO:0000256" key="14">
    <source>
        <dbReference type="SAM" id="MobiDB-lite"/>
    </source>
</evidence>
<comment type="subcellular location">
    <subcellularLocation>
        <location evidence="1 10">Cytoplasm</location>
    </subcellularLocation>
</comment>
<feature type="compositionally biased region" description="Acidic residues" evidence="14">
    <location>
        <begin position="233"/>
        <end position="244"/>
    </location>
</feature>
<evidence type="ECO:0000256" key="7">
    <source>
        <dbReference type="ARBA" id="ARBA00053401"/>
    </source>
</evidence>
<dbReference type="NCBIfam" id="NF010760">
    <property type="entry name" value="PRK14163.1"/>
    <property type="match status" value="1"/>
</dbReference>
<feature type="coiled-coil region" evidence="13">
    <location>
        <begin position="77"/>
        <end position="114"/>
    </location>
</feature>
<dbReference type="Gene3D" id="3.90.20.20">
    <property type="match status" value="1"/>
</dbReference>
<dbReference type="CDD" id="cd00446">
    <property type="entry name" value="GrpE"/>
    <property type="match status" value="1"/>
</dbReference>
<dbReference type="GO" id="GO:0051082">
    <property type="term" value="F:unfolded protein binding"/>
    <property type="evidence" value="ECO:0007669"/>
    <property type="project" value="TreeGrafter"/>
</dbReference>
<comment type="similarity">
    <text evidence="2 10 12">Belongs to the GrpE family.</text>
</comment>
<dbReference type="GeneID" id="75182436"/>
<dbReference type="InterPro" id="IPR000740">
    <property type="entry name" value="GrpE"/>
</dbReference>